<organism evidence="1">
    <name type="scientific">Timema cristinae</name>
    <name type="common">Walking stick</name>
    <dbReference type="NCBI Taxonomy" id="61476"/>
    <lineage>
        <taxon>Eukaryota</taxon>
        <taxon>Metazoa</taxon>
        <taxon>Ecdysozoa</taxon>
        <taxon>Arthropoda</taxon>
        <taxon>Hexapoda</taxon>
        <taxon>Insecta</taxon>
        <taxon>Pterygota</taxon>
        <taxon>Neoptera</taxon>
        <taxon>Polyneoptera</taxon>
        <taxon>Phasmatodea</taxon>
        <taxon>Timematodea</taxon>
        <taxon>Timematoidea</taxon>
        <taxon>Timematidae</taxon>
        <taxon>Timema</taxon>
    </lineage>
</organism>
<dbReference type="AlphaFoldDB" id="A0A7R9D6H1"/>
<dbReference type="EMBL" id="OC320430">
    <property type="protein sequence ID" value="CAD7408062.1"/>
    <property type="molecule type" value="Genomic_DNA"/>
</dbReference>
<protein>
    <submittedName>
        <fullName evidence="1">Uncharacterized protein</fullName>
    </submittedName>
</protein>
<evidence type="ECO:0000313" key="1">
    <source>
        <dbReference type="EMBL" id="CAD7408062.1"/>
    </source>
</evidence>
<name>A0A7R9D6H1_TIMCR</name>
<reference evidence="1" key="1">
    <citation type="submission" date="2020-11" db="EMBL/GenBank/DDBJ databases">
        <authorList>
            <person name="Tran Van P."/>
        </authorList>
    </citation>
    <scope>NUCLEOTIDE SEQUENCE</scope>
</reference>
<accession>A0A7R9D6H1</accession>
<sequence length="336" mass="38145">MMDQDLNGISKEECIVETPNKSRKKKNRQKIWKRNIEKMAKYKDSNMAGDFKDTINYEAQHFQTSNVNMKSSWVDFLPIGEHIKVNESDTPYNVDGVVKTEMNCYDSWEGIMKSTPDHFTLNNKYQIKLEQEQSALSREMLESHQVVEARSDFNLNIECVEENLKLSFNANHKATGFNNALLKSVSNLRSASPRIMFIETCGPRGESRLGRHNNRMGPRSIAEESHAFVDFGQEVLNSGAFQKNNIANSPLNWGNESNVGSQARSIDILWAAAEFVVMMSSCVLRLFCGVAVKVKYLQGRDLRSPSKGREFNTTQRAATESLIQAVPKMKGYNHTK</sequence>
<gene>
    <name evidence="1" type="ORF">TCEB3V08_LOCUS9339</name>
</gene>
<proteinExistence type="predicted"/>